<dbReference type="Pfam" id="PF08282">
    <property type="entry name" value="Hydrolase_3"/>
    <property type="match status" value="1"/>
</dbReference>
<dbReference type="PANTHER" id="PTHR47267:SF4">
    <property type="entry name" value="PYRIDOXAL PHOSPHATE PHOSPHATASE YIGL"/>
    <property type="match status" value="1"/>
</dbReference>
<dbReference type="InterPro" id="IPR000150">
    <property type="entry name" value="Cof"/>
</dbReference>
<dbReference type="SFLD" id="SFLDS00003">
    <property type="entry name" value="Haloacid_Dehalogenase"/>
    <property type="match status" value="1"/>
</dbReference>
<dbReference type="PROSITE" id="PS01229">
    <property type="entry name" value="COF_2"/>
    <property type="match status" value="1"/>
</dbReference>
<accession>A0ABQ1I2U6</accession>
<comment type="cofactor">
    <cofactor evidence="1">
        <name>Mg(2+)</name>
        <dbReference type="ChEBI" id="CHEBI:18420"/>
    </cofactor>
</comment>
<dbReference type="NCBIfam" id="TIGR01484">
    <property type="entry name" value="HAD-SF-IIB"/>
    <property type="match status" value="1"/>
</dbReference>
<gene>
    <name evidence="6" type="ORF">GCM10007414_25730</name>
</gene>
<comment type="caution">
    <text evidence="6">The sequence shown here is derived from an EMBL/GenBank/DDBJ whole genome shotgun (WGS) entry which is preliminary data.</text>
</comment>
<dbReference type="SFLD" id="SFLDG01144">
    <property type="entry name" value="C2.B.4:_PGP_Like"/>
    <property type="match status" value="1"/>
</dbReference>
<keyword evidence="2" id="KW-0479">Metal-binding</keyword>
<evidence type="ECO:0000313" key="7">
    <source>
        <dbReference type="Proteomes" id="UP000651977"/>
    </source>
</evidence>
<dbReference type="PROSITE" id="PS01228">
    <property type="entry name" value="COF_1"/>
    <property type="match status" value="1"/>
</dbReference>
<dbReference type="CDD" id="cd07516">
    <property type="entry name" value="HAD_Pase"/>
    <property type="match status" value="1"/>
</dbReference>
<dbReference type="Proteomes" id="UP000651977">
    <property type="component" value="Unassembled WGS sequence"/>
</dbReference>
<dbReference type="Gene3D" id="3.30.1240.10">
    <property type="match status" value="1"/>
</dbReference>
<evidence type="ECO:0000256" key="2">
    <source>
        <dbReference type="ARBA" id="ARBA00022723"/>
    </source>
</evidence>
<dbReference type="InterPro" id="IPR023214">
    <property type="entry name" value="HAD_sf"/>
</dbReference>
<evidence type="ECO:0000256" key="4">
    <source>
        <dbReference type="ARBA" id="ARBA00022842"/>
    </source>
</evidence>
<dbReference type="SUPFAM" id="SSF56784">
    <property type="entry name" value="HAD-like"/>
    <property type="match status" value="1"/>
</dbReference>
<evidence type="ECO:0000313" key="6">
    <source>
        <dbReference type="EMBL" id="GGB11152.1"/>
    </source>
</evidence>
<proteinExistence type="inferred from homology"/>
<evidence type="ECO:0000256" key="5">
    <source>
        <dbReference type="ARBA" id="ARBA00034778"/>
    </source>
</evidence>
<dbReference type="RefSeq" id="WP_055733226.1">
    <property type="nucleotide sequence ID" value="NZ_BMDY01000015.1"/>
</dbReference>
<dbReference type="InterPro" id="IPR006379">
    <property type="entry name" value="HAD-SF_hydro_IIB"/>
</dbReference>
<dbReference type="NCBIfam" id="TIGR00099">
    <property type="entry name" value="Cof-subfamily"/>
    <property type="match status" value="1"/>
</dbReference>
<comment type="similarity">
    <text evidence="5">Belongs to the HAD-like hydrolase superfamily. Cof family.</text>
</comment>
<evidence type="ECO:0000256" key="1">
    <source>
        <dbReference type="ARBA" id="ARBA00001946"/>
    </source>
</evidence>
<dbReference type="PANTHER" id="PTHR47267">
    <property type="match status" value="1"/>
</dbReference>
<reference evidence="7" key="1">
    <citation type="journal article" date="2019" name="Int. J. Syst. Evol. Microbiol.">
        <title>The Global Catalogue of Microorganisms (GCM) 10K type strain sequencing project: providing services to taxonomists for standard genome sequencing and annotation.</title>
        <authorList>
            <consortium name="The Broad Institute Genomics Platform"/>
            <consortium name="The Broad Institute Genome Sequencing Center for Infectious Disease"/>
            <person name="Wu L."/>
            <person name="Ma J."/>
        </authorList>
    </citation>
    <scope>NUCLEOTIDE SEQUENCE [LARGE SCALE GENOMIC DNA]</scope>
    <source>
        <strain evidence="7">CGMCC 1.10131</strain>
    </source>
</reference>
<keyword evidence="3" id="KW-0378">Hydrolase</keyword>
<evidence type="ECO:0000256" key="3">
    <source>
        <dbReference type="ARBA" id="ARBA00022801"/>
    </source>
</evidence>
<dbReference type="SFLD" id="SFLDG01140">
    <property type="entry name" value="C2.B:_Phosphomannomutase_and_P"/>
    <property type="match status" value="1"/>
</dbReference>
<name>A0ABQ1I2U6_9ALTE</name>
<keyword evidence="7" id="KW-1185">Reference proteome</keyword>
<dbReference type="Gene3D" id="3.40.50.1000">
    <property type="entry name" value="HAD superfamily/HAD-like"/>
    <property type="match status" value="1"/>
</dbReference>
<sequence length="264" mass="30324">MYQLIASDLDGTLLNPDHQVSEHTLQTITRLYQQNVKFLIATGRHYIDVCPIAAQFDFPMYLITSNGARVHNREGEVLYRADLKPEEIETILKVSRKYKLHRNIYHEDNWYVEEENEYVRSFNKHSGFDYQLVDFDKLEHEHICKLFFVADHEILLELEKDLIDIFGDSLNITFSLPDCLEVMTAKANKGEALKAVLEQKAIAPEHCIAFGDGLNDKEMLTLAGKGVIMANAHDRLKLTLPHLEQTLSNKENGVAEYLIGTYDL</sequence>
<dbReference type="EMBL" id="BMDY01000015">
    <property type="protein sequence ID" value="GGB11152.1"/>
    <property type="molecule type" value="Genomic_DNA"/>
</dbReference>
<keyword evidence="4" id="KW-0460">Magnesium</keyword>
<dbReference type="InterPro" id="IPR036412">
    <property type="entry name" value="HAD-like_sf"/>
</dbReference>
<protein>
    <submittedName>
        <fullName evidence="6">Haloacid dehalogenase</fullName>
    </submittedName>
</protein>
<organism evidence="6 7">
    <name type="scientific">Agarivorans gilvus</name>
    <dbReference type="NCBI Taxonomy" id="680279"/>
    <lineage>
        <taxon>Bacteria</taxon>
        <taxon>Pseudomonadati</taxon>
        <taxon>Pseudomonadota</taxon>
        <taxon>Gammaproteobacteria</taxon>
        <taxon>Alteromonadales</taxon>
        <taxon>Alteromonadaceae</taxon>
        <taxon>Agarivorans</taxon>
    </lineage>
</organism>